<gene>
    <name evidence="1" type="ORF">QUG92_00705</name>
</gene>
<evidence type="ECO:0000313" key="1">
    <source>
        <dbReference type="EMBL" id="MDM7883617.1"/>
    </source>
</evidence>
<dbReference type="Proteomes" id="UP001237823">
    <property type="component" value="Unassembled WGS sequence"/>
</dbReference>
<proteinExistence type="predicted"/>
<comment type="caution">
    <text evidence="1">The sequence shown here is derived from an EMBL/GenBank/DDBJ whole genome shotgun (WGS) entry which is preliminary data.</text>
</comment>
<dbReference type="RefSeq" id="WP_289457217.1">
    <property type="nucleotide sequence ID" value="NZ_JAUCML010000001.1"/>
</dbReference>
<protein>
    <submittedName>
        <fullName evidence="1">Uncharacterized protein</fullName>
    </submittedName>
</protein>
<name>A0ABT7T230_9MICO</name>
<keyword evidence="2" id="KW-1185">Reference proteome</keyword>
<reference evidence="1 2" key="1">
    <citation type="submission" date="2023-06" db="EMBL/GenBank/DDBJ databases">
        <authorList>
            <person name="Feng G."/>
            <person name="Li J."/>
            <person name="Zhu H."/>
        </authorList>
    </citation>
    <scope>NUCLEOTIDE SEQUENCE [LARGE SCALE GENOMIC DNA]</scope>
    <source>
        <strain evidence="1 2">RHCKG23</strain>
    </source>
</reference>
<evidence type="ECO:0000313" key="2">
    <source>
        <dbReference type="Proteomes" id="UP001237823"/>
    </source>
</evidence>
<accession>A0ABT7T230</accession>
<sequence length="149" mass="15926">MDDDLTAAAFRRAFRDADGVEPMPLPDGEVVDSLGSDIGPLRDALTHARWLHVTEQDTGGAAATLAAWPSTGVQVDFFFGWGAPIAFDFDLRQLIGDEDVQALARFLRLVSSVVGKDVVVRPEGERDGQPALVVEASTGRCRLLPAPPG</sequence>
<dbReference type="EMBL" id="JAUCML010000001">
    <property type="protein sequence ID" value="MDM7883617.1"/>
    <property type="molecule type" value="Genomic_DNA"/>
</dbReference>
<organism evidence="1 2">
    <name type="scientific">Curtobacterium citri</name>
    <dbReference type="NCBI Taxonomy" id="3055139"/>
    <lineage>
        <taxon>Bacteria</taxon>
        <taxon>Bacillati</taxon>
        <taxon>Actinomycetota</taxon>
        <taxon>Actinomycetes</taxon>
        <taxon>Micrococcales</taxon>
        <taxon>Microbacteriaceae</taxon>
        <taxon>Curtobacterium</taxon>
    </lineage>
</organism>